<evidence type="ECO:0000313" key="6">
    <source>
        <dbReference type="Proteomes" id="UP000814243"/>
    </source>
</evidence>
<comment type="caution">
    <text evidence="5">The sequence shown here is derived from an EMBL/GenBank/DDBJ whole genome shotgun (WGS) entry which is preliminary data.</text>
</comment>
<organism evidence="5 6">
    <name type="scientific">Spodoptera exigua</name>
    <name type="common">Beet armyworm</name>
    <name type="synonym">Noctua fulgens</name>
    <dbReference type="NCBI Taxonomy" id="7107"/>
    <lineage>
        <taxon>Eukaryota</taxon>
        <taxon>Metazoa</taxon>
        <taxon>Ecdysozoa</taxon>
        <taxon>Arthropoda</taxon>
        <taxon>Hexapoda</taxon>
        <taxon>Insecta</taxon>
        <taxon>Pterygota</taxon>
        <taxon>Neoptera</taxon>
        <taxon>Endopterygota</taxon>
        <taxon>Lepidoptera</taxon>
        <taxon>Glossata</taxon>
        <taxon>Ditrysia</taxon>
        <taxon>Noctuoidea</taxon>
        <taxon>Noctuidae</taxon>
        <taxon>Amphipyrinae</taxon>
        <taxon>Spodoptera</taxon>
    </lineage>
</organism>
<dbReference type="InterPro" id="IPR006170">
    <property type="entry name" value="PBP/GOBP"/>
</dbReference>
<evidence type="ECO:0000313" key="5">
    <source>
        <dbReference type="EMBL" id="KAH9639016.1"/>
    </source>
</evidence>
<evidence type="ECO:0000256" key="3">
    <source>
        <dbReference type="ARBA" id="ARBA00022729"/>
    </source>
</evidence>
<dbReference type="Gene3D" id="1.10.238.20">
    <property type="entry name" value="Pheromone/general odorant binding protein domain"/>
    <property type="match status" value="2"/>
</dbReference>
<keyword evidence="2" id="KW-0813">Transport</keyword>
<dbReference type="InterPro" id="IPR036728">
    <property type="entry name" value="PBP_GOBP_sf"/>
</dbReference>
<protein>
    <recommendedName>
        <fullName evidence="7">Pheromone binding protein 3</fullName>
    </recommendedName>
</protein>
<dbReference type="SUPFAM" id="SSF47565">
    <property type="entry name" value="Insect pheromone/odorant-binding proteins"/>
    <property type="match status" value="2"/>
</dbReference>
<feature type="chain" id="PRO_5036817068" description="Pheromone binding protein 3" evidence="4">
    <location>
        <begin position="24"/>
        <end position="376"/>
    </location>
</feature>
<evidence type="ECO:0000256" key="4">
    <source>
        <dbReference type="SAM" id="SignalP"/>
    </source>
</evidence>
<gene>
    <name evidence="5" type="ORF">HF086_003547</name>
</gene>
<dbReference type="AlphaFoldDB" id="A0A922SIJ2"/>
<name>A0A922SIJ2_SPOEX</name>
<comment type="similarity">
    <text evidence="1">Belongs to the PBP/GOBP family.</text>
</comment>
<dbReference type="Proteomes" id="UP000814243">
    <property type="component" value="Unassembled WGS sequence"/>
</dbReference>
<reference evidence="5" key="1">
    <citation type="journal article" date="2021" name="G3 (Bethesda)">
        <title>Genome and transcriptome analysis of the beet armyworm Spodoptera exigua reveals targets for pest control. .</title>
        <authorList>
            <person name="Simon S."/>
            <person name="Breeschoten T."/>
            <person name="Jansen H.J."/>
            <person name="Dirks R.P."/>
            <person name="Schranz M.E."/>
            <person name="Ros V.I.D."/>
        </authorList>
    </citation>
    <scope>NUCLEOTIDE SEQUENCE</scope>
    <source>
        <strain evidence="5">TB_SE_WUR_2020</strain>
    </source>
</reference>
<evidence type="ECO:0008006" key="7">
    <source>
        <dbReference type="Google" id="ProtNLM"/>
    </source>
</evidence>
<dbReference type="CDD" id="cd23992">
    <property type="entry name" value="PBP_GOBP"/>
    <property type="match status" value="2"/>
</dbReference>
<sequence>MLSMKTVIVLVGLLMYEAGSVLGKNEDSVLRVISSSIGDTVLECQGEMDFKDEVIHNFMNFWNRTNSLGTKDLGCALVCVFEKNAFLSPDGNTVLSNNVRQFLRASGADELMSLRTLDLFEMCKNEVKQVINRCDNALELGKCFRYGIFQLHWNPEPHYWTRKEEPSKIPKQVTELQKAPRPLSRKPVPAWRRRTDLRRIRHAYSYWVNLVEMGSHNVFVALVLLAVGMRVAEPSKDAMKYITSGFVKVLEECKQELNMNDHIIADLFHFWKLEYALLSRDTGCVIICMSKKLDLLDANGRMHHGNAQEFAKRHGAGDDVASKIVQIIHDCEKKHERDDDECLRVLEVAKCFRTGIHDLDWQPKVEVIVSEVLTEI</sequence>
<dbReference type="SMART" id="SM00708">
    <property type="entry name" value="PhBP"/>
    <property type="match status" value="2"/>
</dbReference>
<dbReference type="GO" id="GO:0007608">
    <property type="term" value="P:sensory perception of smell"/>
    <property type="evidence" value="ECO:0007669"/>
    <property type="project" value="TreeGrafter"/>
</dbReference>
<feature type="signal peptide" evidence="4">
    <location>
        <begin position="1"/>
        <end position="23"/>
    </location>
</feature>
<dbReference type="PRINTS" id="PR00484">
    <property type="entry name" value="PBPGOBP"/>
</dbReference>
<dbReference type="GO" id="GO:0005549">
    <property type="term" value="F:odorant binding"/>
    <property type="evidence" value="ECO:0007669"/>
    <property type="project" value="InterPro"/>
</dbReference>
<dbReference type="InterPro" id="IPR006072">
    <property type="entry name" value="Odorant/phero-bd_Lep"/>
</dbReference>
<dbReference type="GO" id="GO:0005615">
    <property type="term" value="C:extracellular space"/>
    <property type="evidence" value="ECO:0007669"/>
    <property type="project" value="TreeGrafter"/>
</dbReference>
<evidence type="ECO:0000256" key="1">
    <source>
        <dbReference type="ARBA" id="ARBA00008098"/>
    </source>
</evidence>
<keyword evidence="3 4" id="KW-0732">Signal</keyword>
<dbReference type="EMBL" id="JACEFF010000357">
    <property type="protein sequence ID" value="KAH9639016.1"/>
    <property type="molecule type" value="Genomic_DNA"/>
</dbReference>
<accession>A0A922SIJ2</accession>
<proteinExistence type="inferred from homology"/>
<evidence type="ECO:0000256" key="2">
    <source>
        <dbReference type="ARBA" id="ARBA00022448"/>
    </source>
</evidence>
<dbReference type="PANTHER" id="PTHR11857">
    <property type="entry name" value="ODORANT BINDING PROTEIN-RELATED"/>
    <property type="match status" value="1"/>
</dbReference>
<dbReference type="Pfam" id="PF01395">
    <property type="entry name" value="PBP_GOBP"/>
    <property type="match status" value="2"/>
</dbReference>